<dbReference type="EMBL" id="AVBH01000024">
    <property type="protein sequence ID" value="KGO99276.1"/>
    <property type="molecule type" value="Genomic_DNA"/>
</dbReference>
<dbReference type="Gene3D" id="3.40.1190.20">
    <property type="match status" value="1"/>
</dbReference>
<comment type="similarity">
    <text evidence="6">Belongs to the NnrD/CARKD family.</text>
</comment>
<evidence type="ECO:0000256" key="3">
    <source>
        <dbReference type="ARBA" id="ARBA00022857"/>
    </source>
</evidence>
<reference evidence="8 9" key="1">
    <citation type="submission" date="2013-08" db="EMBL/GenBank/DDBJ databases">
        <title>Genomic analysis of Lysobacter defluvii.</title>
        <authorList>
            <person name="Wang Q."/>
            <person name="Wang G."/>
        </authorList>
    </citation>
    <scope>NUCLEOTIDE SEQUENCE [LARGE SCALE GENOMIC DNA]</scope>
    <source>
        <strain evidence="8 9">IMMIB APB-9</strain>
    </source>
</reference>
<dbReference type="GO" id="GO:0052855">
    <property type="term" value="F:ADP-dependent NAD(P)H-hydrate dehydratase activity"/>
    <property type="evidence" value="ECO:0007669"/>
    <property type="project" value="UniProtKB-UniRule"/>
</dbReference>
<dbReference type="GO" id="GO:0052856">
    <property type="term" value="F:NAD(P)HX epimerase activity"/>
    <property type="evidence" value="ECO:0007669"/>
    <property type="project" value="TreeGrafter"/>
</dbReference>
<name>A0A0A0MBW4_9GAMM</name>
<dbReference type="Proteomes" id="UP000030003">
    <property type="component" value="Unassembled WGS sequence"/>
</dbReference>
<evidence type="ECO:0000313" key="8">
    <source>
        <dbReference type="EMBL" id="KGO99276.1"/>
    </source>
</evidence>
<evidence type="ECO:0000256" key="5">
    <source>
        <dbReference type="ARBA" id="ARBA00023239"/>
    </source>
</evidence>
<dbReference type="OrthoDB" id="9806925at2"/>
<dbReference type="PANTHER" id="PTHR12592:SF0">
    <property type="entry name" value="ATP-DEPENDENT (S)-NAD(P)H-HYDRATE DEHYDRATASE"/>
    <property type="match status" value="1"/>
</dbReference>
<evidence type="ECO:0000256" key="2">
    <source>
        <dbReference type="ARBA" id="ARBA00022840"/>
    </source>
</evidence>
<comment type="caution">
    <text evidence="8">The sequence shown here is derived from an EMBL/GenBank/DDBJ whole genome shotgun (WGS) entry which is preliminary data.</text>
</comment>
<feature type="binding site" evidence="6">
    <location>
        <position position="114"/>
    </location>
    <ligand>
        <name>(6S)-NADPHX</name>
        <dbReference type="ChEBI" id="CHEBI:64076"/>
    </ligand>
</feature>
<gene>
    <name evidence="6" type="primary">nnrD</name>
    <name evidence="8" type="ORF">N791_10355</name>
</gene>
<dbReference type="NCBIfam" id="TIGR00196">
    <property type="entry name" value="yjeF_cterm"/>
    <property type="match status" value="1"/>
</dbReference>
<dbReference type="RefSeq" id="WP_027070239.1">
    <property type="nucleotide sequence ID" value="NZ_AUHT01000011.1"/>
</dbReference>
<comment type="cofactor">
    <cofactor evidence="6">
        <name>Mg(2+)</name>
        <dbReference type="ChEBI" id="CHEBI:18420"/>
    </cofactor>
</comment>
<keyword evidence="8" id="KW-0418">Kinase</keyword>
<keyword evidence="3 6" id="KW-0521">NADP</keyword>
<feature type="binding site" evidence="6">
    <location>
        <position position="162"/>
    </location>
    <ligand>
        <name>(6S)-NADPHX</name>
        <dbReference type="ChEBI" id="CHEBI:64076"/>
    </ligand>
</feature>
<comment type="caution">
    <text evidence="6">Lacks conserved residue(s) required for the propagation of feature annotation.</text>
</comment>
<dbReference type="PROSITE" id="PS51383">
    <property type="entry name" value="YJEF_C_3"/>
    <property type="match status" value="1"/>
</dbReference>
<evidence type="ECO:0000313" key="9">
    <source>
        <dbReference type="Proteomes" id="UP000030003"/>
    </source>
</evidence>
<feature type="domain" description="YjeF C-terminal" evidence="7">
    <location>
        <begin position="9"/>
        <end position="288"/>
    </location>
</feature>
<sequence>MSQATSIDAALLRRWPLPDPSGGDSKEDRGRVLVVGGSRQLVGGVLLAGVAALRAGAGKLQVATVQEAAGTLAGLLPEARVMAQESADDGGLARLDRQALELARRADAVLVGPGMEGGAATRQVVQRLLRHAQGTAVADAGALHPSTPKARAGSARLVMTPHRGEMAALLDVGIGQVHAAPDELATAYAREHGVVLVLKGPTTWIAAPDGRLWVNTGGSPGLGTSGSGDVLAGVIAGLAARGATPEQAAAWGVFLHARAGARLSRRFGEVGFLAREIAREVPMLMQDLSGGAGA</sequence>
<keyword evidence="9" id="KW-1185">Reference proteome</keyword>
<evidence type="ECO:0000256" key="4">
    <source>
        <dbReference type="ARBA" id="ARBA00023027"/>
    </source>
</evidence>
<keyword evidence="5 6" id="KW-0456">Lyase</keyword>
<proteinExistence type="inferred from homology"/>
<keyword evidence="1 6" id="KW-0547">Nucleotide-binding</keyword>
<dbReference type="SUPFAM" id="SSF53613">
    <property type="entry name" value="Ribokinase-like"/>
    <property type="match status" value="1"/>
</dbReference>
<organism evidence="8 9">
    <name type="scientific">Lysobacter defluvii IMMIB APB-9 = DSM 18482</name>
    <dbReference type="NCBI Taxonomy" id="1385515"/>
    <lineage>
        <taxon>Bacteria</taxon>
        <taxon>Pseudomonadati</taxon>
        <taxon>Pseudomonadota</taxon>
        <taxon>Gammaproteobacteria</taxon>
        <taxon>Lysobacterales</taxon>
        <taxon>Lysobacteraceae</taxon>
        <taxon>Novilysobacter</taxon>
    </lineage>
</organism>
<dbReference type="STRING" id="1385515.GCA_000423325_02209"/>
<keyword evidence="2 6" id="KW-0067">ATP-binding</keyword>
<dbReference type="GO" id="GO:0046496">
    <property type="term" value="P:nicotinamide nucleotide metabolic process"/>
    <property type="evidence" value="ECO:0007669"/>
    <property type="project" value="UniProtKB-UniRule"/>
</dbReference>
<feature type="binding site" evidence="6">
    <location>
        <position position="229"/>
    </location>
    <ligand>
        <name>(6S)-NADPHX</name>
        <dbReference type="ChEBI" id="CHEBI:64076"/>
    </ligand>
</feature>
<evidence type="ECO:0000256" key="1">
    <source>
        <dbReference type="ARBA" id="ARBA00022741"/>
    </source>
</evidence>
<comment type="function">
    <text evidence="6">Catalyzes the dehydration of the S-form of NAD(P)HX at the expense of ADP, which is converted to AMP. Together with NAD(P)HX epimerase, which catalyzes the epimerization of the S- and R-forms, the enzyme allows the repair of both epimers of NAD(P)HX, a damaged form of NAD(P)H that is a result of enzymatic or heat-dependent hydration.</text>
</comment>
<evidence type="ECO:0000256" key="6">
    <source>
        <dbReference type="HAMAP-Rule" id="MF_01965"/>
    </source>
</evidence>
<dbReference type="GO" id="GO:0005524">
    <property type="term" value="F:ATP binding"/>
    <property type="evidence" value="ECO:0007669"/>
    <property type="project" value="UniProtKB-KW"/>
</dbReference>
<dbReference type="GO" id="GO:0016301">
    <property type="term" value="F:kinase activity"/>
    <property type="evidence" value="ECO:0007669"/>
    <property type="project" value="UniProtKB-KW"/>
</dbReference>
<dbReference type="HAMAP" id="MF_01965">
    <property type="entry name" value="NADHX_dehydratase"/>
    <property type="match status" value="1"/>
</dbReference>
<evidence type="ECO:0000259" key="7">
    <source>
        <dbReference type="PROSITE" id="PS51383"/>
    </source>
</evidence>
<comment type="catalytic activity">
    <reaction evidence="6">
        <text>(6S)-NADHX + ADP = AMP + phosphate + NADH + H(+)</text>
        <dbReference type="Rhea" id="RHEA:32223"/>
        <dbReference type="ChEBI" id="CHEBI:15378"/>
        <dbReference type="ChEBI" id="CHEBI:43474"/>
        <dbReference type="ChEBI" id="CHEBI:57945"/>
        <dbReference type="ChEBI" id="CHEBI:64074"/>
        <dbReference type="ChEBI" id="CHEBI:456215"/>
        <dbReference type="ChEBI" id="CHEBI:456216"/>
        <dbReference type="EC" id="4.2.1.136"/>
    </reaction>
</comment>
<dbReference type="AlphaFoldDB" id="A0A0A0MBW4"/>
<keyword evidence="4 6" id="KW-0520">NAD</keyword>
<feature type="binding site" evidence="6">
    <location>
        <position position="228"/>
    </location>
    <ligand>
        <name>AMP</name>
        <dbReference type="ChEBI" id="CHEBI:456215"/>
    </ligand>
</feature>
<protein>
    <recommendedName>
        <fullName evidence="6">ADP-dependent (S)-NAD(P)H-hydrate dehydratase</fullName>
        <ecNumber evidence="6">4.2.1.136</ecNumber>
    </recommendedName>
    <alternativeName>
        <fullName evidence="6">ADP-dependent NAD(P)HX dehydratase</fullName>
    </alternativeName>
</protein>
<comment type="catalytic activity">
    <reaction evidence="6">
        <text>(6S)-NADPHX + ADP = AMP + phosphate + NADPH + H(+)</text>
        <dbReference type="Rhea" id="RHEA:32235"/>
        <dbReference type="ChEBI" id="CHEBI:15378"/>
        <dbReference type="ChEBI" id="CHEBI:43474"/>
        <dbReference type="ChEBI" id="CHEBI:57783"/>
        <dbReference type="ChEBI" id="CHEBI:64076"/>
        <dbReference type="ChEBI" id="CHEBI:456215"/>
        <dbReference type="ChEBI" id="CHEBI:456216"/>
        <dbReference type="EC" id="4.2.1.136"/>
    </reaction>
</comment>
<dbReference type="EC" id="4.2.1.136" evidence="6"/>
<dbReference type="PANTHER" id="PTHR12592">
    <property type="entry name" value="ATP-DEPENDENT (S)-NAD(P)H-HYDRATE DEHYDRATASE FAMILY MEMBER"/>
    <property type="match status" value="1"/>
</dbReference>
<dbReference type="eggNOG" id="COG0063">
    <property type="taxonomic scope" value="Bacteria"/>
</dbReference>
<dbReference type="InterPro" id="IPR000631">
    <property type="entry name" value="CARKD"/>
</dbReference>
<accession>A0A0A0MBW4</accession>
<feature type="binding site" evidence="6">
    <location>
        <begin position="199"/>
        <end position="203"/>
    </location>
    <ligand>
        <name>AMP</name>
        <dbReference type="ChEBI" id="CHEBI:456215"/>
    </ligand>
</feature>
<dbReference type="GO" id="GO:0110051">
    <property type="term" value="P:metabolite repair"/>
    <property type="evidence" value="ECO:0007669"/>
    <property type="project" value="TreeGrafter"/>
</dbReference>
<keyword evidence="8" id="KW-0808">Transferase</keyword>
<dbReference type="CDD" id="cd01171">
    <property type="entry name" value="YXKO-related"/>
    <property type="match status" value="1"/>
</dbReference>
<dbReference type="InterPro" id="IPR029056">
    <property type="entry name" value="Ribokinase-like"/>
</dbReference>
<comment type="subunit">
    <text evidence="6">Homotetramer.</text>
</comment>
<dbReference type="Pfam" id="PF01256">
    <property type="entry name" value="Carb_kinase"/>
    <property type="match status" value="1"/>
</dbReference>